<dbReference type="InterPro" id="IPR036534">
    <property type="entry name" value="GAR_dom_sf"/>
</dbReference>
<evidence type="ECO:0000313" key="8">
    <source>
        <dbReference type="Proteomes" id="UP000601435"/>
    </source>
</evidence>
<evidence type="ECO:0000256" key="3">
    <source>
        <dbReference type="ARBA" id="ARBA00023212"/>
    </source>
</evidence>
<comment type="caution">
    <text evidence="7">The sequence shown here is derived from an EMBL/GenBank/DDBJ whole genome shotgun (WGS) entry which is preliminary data.</text>
</comment>
<feature type="compositionally biased region" description="Low complexity" evidence="5">
    <location>
        <begin position="266"/>
        <end position="279"/>
    </location>
</feature>
<dbReference type="GO" id="GO:0008017">
    <property type="term" value="F:microtubule binding"/>
    <property type="evidence" value="ECO:0007669"/>
    <property type="project" value="InterPro"/>
</dbReference>
<feature type="domain" description="GAR" evidence="6">
    <location>
        <begin position="283"/>
        <end position="357"/>
    </location>
</feature>
<dbReference type="Proteomes" id="UP000601435">
    <property type="component" value="Unassembled WGS sequence"/>
</dbReference>
<feature type="compositionally biased region" description="Pro residues" evidence="5">
    <location>
        <begin position="234"/>
        <end position="244"/>
    </location>
</feature>
<comment type="subcellular location">
    <subcellularLocation>
        <location evidence="1">Cytoplasm</location>
        <location evidence="1">Cytoskeleton</location>
    </subcellularLocation>
</comment>
<evidence type="ECO:0000256" key="1">
    <source>
        <dbReference type="ARBA" id="ARBA00004245"/>
    </source>
</evidence>
<organism evidence="7 8">
    <name type="scientific">Symbiodinium necroappetens</name>
    <dbReference type="NCBI Taxonomy" id="1628268"/>
    <lineage>
        <taxon>Eukaryota</taxon>
        <taxon>Sar</taxon>
        <taxon>Alveolata</taxon>
        <taxon>Dinophyceae</taxon>
        <taxon>Suessiales</taxon>
        <taxon>Symbiodiniaceae</taxon>
        <taxon>Symbiodinium</taxon>
    </lineage>
</organism>
<dbReference type="GO" id="GO:0005856">
    <property type="term" value="C:cytoskeleton"/>
    <property type="evidence" value="ECO:0007669"/>
    <property type="project" value="UniProtKB-SubCell"/>
</dbReference>
<name>A0A813AYK9_9DINO</name>
<gene>
    <name evidence="7" type="ORF">SNEC2469_LOCUS29075</name>
</gene>
<evidence type="ECO:0000256" key="5">
    <source>
        <dbReference type="SAM" id="MobiDB-lite"/>
    </source>
</evidence>
<keyword evidence="3" id="KW-0206">Cytoskeleton</keyword>
<dbReference type="Pfam" id="PF02187">
    <property type="entry name" value="GAS2"/>
    <property type="match status" value="1"/>
</dbReference>
<evidence type="ECO:0000313" key="7">
    <source>
        <dbReference type="EMBL" id="CAE7883173.1"/>
    </source>
</evidence>
<sequence length="475" mass="52978">MLRKADSRFASQDRSIGGKVEKLPPPWGKRTITNDSLRALVGMISIVQLVVSRRMPLAQGVRSFDPEKDTERERSHSASSISTSISVVDAAVSTGWASTQSADKIEGQPREQLKPAFELAWCTDVSLDRRLHRRKDEDSASFLGLQQRQDAERSQNALISRVEQLSSGKLQAEQQMREAQSEMHWLRGELARCHRHARSEVQSLQGPLDEGHHLDNGTPDVEQPSLRHASWSPPKQPASSPPSPARHRARASPAHSVDVHCSPPNGSGMSRSSSYKGSSYEPAPHTDEVDEMWRTVLQRFPQHPQWCLVKEKRCVYRMGSQTGKKIVCRVTHGGLQVRVGGGWMAAFPFLERYGPLNMGQKGEDMQYNCTSVDLPPSMERLLVPTKSWAQRIGISKTPDLREQRRLQVDEEDASEAGRPRSMSKRAWSATAPAERLASIPQGLPALDGDGLAQALQPLPWPGHTRSRQTEECRKL</sequence>
<dbReference type="InterPro" id="IPR003108">
    <property type="entry name" value="GAR_dom"/>
</dbReference>
<evidence type="ECO:0000256" key="2">
    <source>
        <dbReference type="ARBA" id="ARBA00022490"/>
    </source>
</evidence>
<dbReference type="SUPFAM" id="SSF143575">
    <property type="entry name" value="GAS2 domain-like"/>
    <property type="match status" value="1"/>
</dbReference>
<keyword evidence="4" id="KW-0175">Coiled coil</keyword>
<dbReference type="OrthoDB" id="435363at2759"/>
<evidence type="ECO:0000256" key="4">
    <source>
        <dbReference type="SAM" id="Coils"/>
    </source>
</evidence>
<keyword evidence="8" id="KW-1185">Reference proteome</keyword>
<evidence type="ECO:0000259" key="6">
    <source>
        <dbReference type="PROSITE" id="PS51460"/>
    </source>
</evidence>
<accession>A0A813AYK9</accession>
<dbReference type="AlphaFoldDB" id="A0A813AYK9"/>
<protein>
    <recommendedName>
        <fullName evidence="6">GAR domain-containing protein</fullName>
    </recommendedName>
</protein>
<dbReference type="Gene3D" id="3.30.920.20">
    <property type="entry name" value="Gas2-like domain"/>
    <property type="match status" value="1"/>
</dbReference>
<feature type="region of interest" description="Disordered" evidence="5">
    <location>
        <begin position="1"/>
        <end position="22"/>
    </location>
</feature>
<dbReference type="PROSITE" id="PS51460">
    <property type="entry name" value="GAR"/>
    <property type="match status" value="1"/>
</dbReference>
<feature type="region of interest" description="Disordered" evidence="5">
    <location>
        <begin position="197"/>
        <end position="285"/>
    </location>
</feature>
<dbReference type="EMBL" id="CAJNJA010064519">
    <property type="protein sequence ID" value="CAE7883173.1"/>
    <property type="molecule type" value="Genomic_DNA"/>
</dbReference>
<feature type="region of interest" description="Disordered" evidence="5">
    <location>
        <begin position="403"/>
        <end position="475"/>
    </location>
</feature>
<keyword evidence="2" id="KW-0963">Cytoplasm</keyword>
<feature type="coiled-coil region" evidence="4">
    <location>
        <begin position="162"/>
        <end position="189"/>
    </location>
</feature>
<proteinExistence type="predicted"/>
<reference evidence="7" key="1">
    <citation type="submission" date="2021-02" db="EMBL/GenBank/DDBJ databases">
        <authorList>
            <person name="Dougan E. K."/>
            <person name="Rhodes N."/>
            <person name="Thang M."/>
            <person name="Chan C."/>
        </authorList>
    </citation>
    <scope>NUCLEOTIDE SEQUENCE</scope>
</reference>